<sequence>MDYSLKVQERQLLASQSNAARNEESFFKQKSRVLWLKEGDKNTAYFFQTMTKRRNRKKILSLQTENGVTIEGDITVKREIVEFYQQLLGSKSPTSSGQARKRILFCMVHPKLNEQQSKDMIREVSADEIREVFLEAWPVIGGDVIGAIREFFSTGNMLREFNNTIITLVPKVQNPTTMGEFRPISCYNVIYKAISQIIANRIKKYLNGIINPSQSAFIPGRRISDNILLAQEIMRDYHKERGSPRCTVKVDIMKACDTIDWQFIIDTLEAFNLPARMKSWIWSCIAFPKFSVNINGELEGFFPSARGLRQGDPLSPYLFVLAMEVLSLSTNQRINSNAQFKFHWRCKKLKLCQLTFADDLLMFCHGDIQSATTLKEALNQFPWLSGLQVNPKKSSLFMAAVDPQDTKQIIDLFDFPKGNLPIRYLGIPLISTRMRTIHCLPLIKIIESRVKSWTNRFLSYARRMQLITFVLGSIHIFWSSHLTSASFG</sequence>
<dbReference type="PROSITE" id="PS50878">
    <property type="entry name" value="RT_POL"/>
    <property type="match status" value="1"/>
</dbReference>
<dbReference type="Proteomes" id="UP001642360">
    <property type="component" value="Unassembled WGS sequence"/>
</dbReference>
<dbReference type="AlphaFoldDB" id="A0ABC8RCY3"/>
<evidence type="ECO:0000313" key="3">
    <source>
        <dbReference type="Proteomes" id="UP001642360"/>
    </source>
</evidence>
<dbReference type="PANTHER" id="PTHR33116">
    <property type="entry name" value="REVERSE TRANSCRIPTASE ZINC-BINDING DOMAIN-CONTAINING PROTEIN-RELATED-RELATED"/>
    <property type="match status" value="1"/>
</dbReference>
<dbReference type="Pfam" id="PF00078">
    <property type="entry name" value="RVT_1"/>
    <property type="match status" value="1"/>
</dbReference>
<dbReference type="SUPFAM" id="SSF56672">
    <property type="entry name" value="DNA/RNA polymerases"/>
    <property type="match status" value="1"/>
</dbReference>
<accession>A0ABC8RCY3</accession>
<name>A0ABC8RCY3_9AQUA</name>
<evidence type="ECO:0000259" key="1">
    <source>
        <dbReference type="PROSITE" id="PS50878"/>
    </source>
</evidence>
<dbReference type="InterPro" id="IPR000477">
    <property type="entry name" value="RT_dom"/>
</dbReference>
<feature type="domain" description="Reverse transcriptase" evidence="1">
    <location>
        <begin position="150"/>
        <end position="429"/>
    </location>
</feature>
<dbReference type="CDD" id="cd01650">
    <property type="entry name" value="RT_nLTR_like"/>
    <property type="match status" value="1"/>
</dbReference>
<reference evidence="2 3" key="1">
    <citation type="submission" date="2024-02" db="EMBL/GenBank/DDBJ databases">
        <authorList>
            <person name="Vignale AGUSTIN F."/>
            <person name="Sosa J E."/>
            <person name="Modenutti C."/>
        </authorList>
    </citation>
    <scope>NUCLEOTIDE SEQUENCE [LARGE SCALE GENOMIC DNA]</scope>
</reference>
<gene>
    <name evidence="2" type="ORF">ILEXP_LOCUS10221</name>
</gene>
<protein>
    <recommendedName>
        <fullName evidence="1">Reverse transcriptase domain-containing protein</fullName>
    </recommendedName>
</protein>
<evidence type="ECO:0000313" key="2">
    <source>
        <dbReference type="EMBL" id="CAK9142540.1"/>
    </source>
</evidence>
<dbReference type="PANTHER" id="PTHR33116:SF80">
    <property type="entry name" value="REVERSE TRANSCRIPTASE ZINC-BINDING DOMAIN-CONTAINING PROTEIN"/>
    <property type="match status" value="1"/>
</dbReference>
<keyword evidence="3" id="KW-1185">Reference proteome</keyword>
<dbReference type="InterPro" id="IPR043502">
    <property type="entry name" value="DNA/RNA_pol_sf"/>
</dbReference>
<dbReference type="EMBL" id="CAUOFW020001235">
    <property type="protein sequence ID" value="CAK9142540.1"/>
    <property type="molecule type" value="Genomic_DNA"/>
</dbReference>
<comment type="caution">
    <text evidence="2">The sequence shown here is derived from an EMBL/GenBank/DDBJ whole genome shotgun (WGS) entry which is preliminary data.</text>
</comment>
<proteinExistence type="predicted"/>
<organism evidence="2 3">
    <name type="scientific">Ilex paraguariensis</name>
    <name type="common">yerba mate</name>
    <dbReference type="NCBI Taxonomy" id="185542"/>
    <lineage>
        <taxon>Eukaryota</taxon>
        <taxon>Viridiplantae</taxon>
        <taxon>Streptophyta</taxon>
        <taxon>Embryophyta</taxon>
        <taxon>Tracheophyta</taxon>
        <taxon>Spermatophyta</taxon>
        <taxon>Magnoliopsida</taxon>
        <taxon>eudicotyledons</taxon>
        <taxon>Gunneridae</taxon>
        <taxon>Pentapetalae</taxon>
        <taxon>asterids</taxon>
        <taxon>campanulids</taxon>
        <taxon>Aquifoliales</taxon>
        <taxon>Aquifoliaceae</taxon>
        <taxon>Ilex</taxon>
    </lineage>
</organism>